<evidence type="ECO:0000313" key="5">
    <source>
        <dbReference type="EMBL" id="KAH8516555.1"/>
    </source>
</evidence>
<dbReference type="InterPro" id="IPR051600">
    <property type="entry name" value="Beta-PGM-like"/>
</dbReference>
<dbReference type="GO" id="GO:0003824">
    <property type="term" value="F:catalytic activity"/>
    <property type="evidence" value="ECO:0007669"/>
    <property type="project" value="UniProtKB-ARBA"/>
</dbReference>
<dbReference type="GO" id="GO:0046872">
    <property type="term" value="F:metal ion binding"/>
    <property type="evidence" value="ECO:0007669"/>
    <property type="project" value="UniProtKB-KW"/>
</dbReference>
<comment type="cofactor">
    <cofactor evidence="1">
        <name>Mg(2+)</name>
        <dbReference type="ChEBI" id="CHEBI:18420"/>
    </cofactor>
</comment>
<name>A0A8T2ZGT3_POPDE</name>
<dbReference type="Pfam" id="PF00702">
    <property type="entry name" value="Hydrolase"/>
    <property type="match status" value="1"/>
</dbReference>
<dbReference type="InterPro" id="IPR023214">
    <property type="entry name" value="HAD_sf"/>
</dbReference>
<comment type="caution">
    <text evidence="5">The sequence shown here is derived from an EMBL/GenBank/DDBJ whole genome shotgun (WGS) entry which is preliminary data.</text>
</comment>
<sequence length="157" mass="17610">MLFAKCFVRLLNSDPSDFNGGTPITEDFFIENISGRHNEDLCHILLSDWEIQRSRKFMEDKEAMFQSCANGSRIAGLRRAAVTNAPISDAELLASMLGLSDSFEILVIGNECDRAKPFPDPYLKALQTLDISHKHAFVFRGLCFRDGSWDAGTGVRY</sequence>
<keyword evidence="4" id="KW-0119">Carbohydrate metabolism</keyword>
<keyword evidence="3" id="KW-0460">Magnesium</keyword>
<dbReference type="Gene3D" id="1.10.150.240">
    <property type="entry name" value="Putative phosphatase, domain 2"/>
    <property type="match status" value="1"/>
</dbReference>
<dbReference type="Gene3D" id="3.40.50.1000">
    <property type="entry name" value="HAD superfamily/HAD-like"/>
    <property type="match status" value="1"/>
</dbReference>
<accession>A0A8T2ZGT3</accession>
<dbReference type="PANTHER" id="PTHR46193:SF18">
    <property type="entry name" value="HEXITOL PHOSPHATASE B"/>
    <property type="match status" value="1"/>
</dbReference>
<proteinExistence type="predicted"/>
<protein>
    <submittedName>
        <fullName evidence="5">Uncharacterized protein</fullName>
    </submittedName>
</protein>
<dbReference type="InterPro" id="IPR023198">
    <property type="entry name" value="PGP-like_dom2"/>
</dbReference>
<evidence type="ECO:0000256" key="3">
    <source>
        <dbReference type="ARBA" id="ARBA00022842"/>
    </source>
</evidence>
<dbReference type="InterPro" id="IPR036412">
    <property type="entry name" value="HAD-like_sf"/>
</dbReference>
<dbReference type="PANTHER" id="PTHR46193">
    <property type="entry name" value="6-PHOSPHOGLUCONATE PHOSPHATASE"/>
    <property type="match status" value="1"/>
</dbReference>
<dbReference type="Proteomes" id="UP000807159">
    <property type="component" value="Chromosome 2"/>
</dbReference>
<keyword evidence="6" id="KW-1185">Reference proteome</keyword>
<dbReference type="SUPFAM" id="SSF56784">
    <property type="entry name" value="HAD-like"/>
    <property type="match status" value="1"/>
</dbReference>
<organism evidence="5 6">
    <name type="scientific">Populus deltoides</name>
    <name type="common">Eastern poplar</name>
    <name type="synonym">Eastern cottonwood</name>
    <dbReference type="NCBI Taxonomy" id="3696"/>
    <lineage>
        <taxon>Eukaryota</taxon>
        <taxon>Viridiplantae</taxon>
        <taxon>Streptophyta</taxon>
        <taxon>Embryophyta</taxon>
        <taxon>Tracheophyta</taxon>
        <taxon>Spermatophyta</taxon>
        <taxon>Magnoliopsida</taxon>
        <taxon>eudicotyledons</taxon>
        <taxon>Gunneridae</taxon>
        <taxon>Pentapetalae</taxon>
        <taxon>rosids</taxon>
        <taxon>fabids</taxon>
        <taxon>Malpighiales</taxon>
        <taxon>Salicaceae</taxon>
        <taxon>Saliceae</taxon>
        <taxon>Populus</taxon>
    </lineage>
</organism>
<evidence type="ECO:0000256" key="2">
    <source>
        <dbReference type="ARBA" id="ARBA00022723"/>
    </source>
</evidence>
<reference evidence="5" key="1">
    <citation type="journal article" date="2021" name="J. Hered.">
        <title>Genome Assembly of Salicaceae Populus deltoides (Eastern Cottonwood) I-69 Based on Nanopore Sequencing and Hi-C Technologies.</title>
        <authorList>
            <person name="Bai S."/>
            <person name="Wu H."/>
            <person name="Zhang J."/>
            <person name="Pan Z."/>
            <person name="Zhao W."/>
            <person name="Li Z."/>
            <person name="Tong C."/>
        </authorList>
    </citation>
    <scope>NUCLEOTIDE SEQUENCE</scope>
    <source>
        <tissue evidence="5">Leaf</tissue>
    </source>
</reference>
<keyword evidence="2" id="KW-0479">Metal-binding</keyword>
<evidence type="ECO:0000313" key="6">
    <source>
        <dbReference type="Proteomes" id="UP000807159"/>
    </source>
</evidence>
<dbReference type="EMBL" id="JACEGQ020000002">
    <property type="protein sequence ID" value="KAH8516555.1"/>
    <property type="molecule type" value="Genomic_DNA"/>
</dbReference>
<gene>
    <name evidence="5" type="ORF">H0E87_004777</name>
</gene>
<evidence type="ECO:0000256" key="1">
    <source>
        <dbReference type="ARBA" id="ARBA00001946"/>
    </source>
</evidence>
<dbReference type="AlphaFoldDB" id="A0A8T2ZGT3"/>
<evidence type="ECO:0000256" key="4">
    <source>
        <dbReference type="ARBA" id="ARBA00023277"/>
    </source>
</evidence>